<protein>
    <submittedName>
        <fullName evidence="1">Uncharacterized protein</fullName>
    </submittedName>
</protein>
<dbReference type="EMBL" id="JACEMZ010000013">
    <property type="protein sequence ID" value="MBA4452197.1"/>
    <property type="molecule type" value="Genomic_DNA"/>
</dbReference>
<name>A0AC60VXS2_9ARCH</name>
<gene>
    <name evidence="1" type="ORF">H2B03_03345</name>
</gene>
<organism evidence="1 2">
    <name type="scientific">Candidatus Nitrosomaritimum aestuariumsis</name>
    <dbReference type="NCBI Taxonomy" id="3342354"/>
    <lineage>
        <taxon>Archaea</taxon>
        <taxon>Nitrososphaerota</taxon>
        <taxon>Nitrososphaeria</taxon>
        <taxon>Nitrosopumilales</taxon>
        <taxon>Nitrosopumilaceae</taxon>
        <taxon>Candidatus Nitrosomaritimum</taxon>
    </lineage>
</organism>
<reference evidence="1 2" key="1">
    <citation type="journal article" date="2020" name="Appl. Environ. Microbiol.">
        <title>Genomic Characteristics of a Novel Species of Ammonia-Oxidizing Archaea from the Jiulong River Estuary.</title>
        <authorList>
            <person name="Zou D."/>
            <person name="Wan R."/>
            <person name="Han L."/>
            <person name="Xu M.N."/>
            <person name="Liu Y."/>
            <person name="Liu H."/>
            <person name="Kao S.J."/>
            <person name="Li M."/>
        </authorList>
    </citation>
    <scope>NUCLEOTIDE SEQUENCE [LARGE SCALE GENOMIC DNA]</scope>
    <source>
        <strain evidence="1">W1bin1</strain>
    </source>
</reference>
<accession>A0AC60VXS2</accession>
<dbReference type="Proteomes" id="UP000559653">
    <property type="component" value="Unassembled WGS sequence"/>
</dbReference>
<sequence>MEEGEKRLRQEDCNEDSLGAGILTLTNRRVAFDKTRARMMDFSKQFGDTLIDAPLDNITKVWKEGILMKKICLIIKTKDEEKTCKFGVFNSGKWRDDIQKAIDDFKN</sequence>
<evidence type="ECO:0000313" key="1">
    <source>
        <dbReference type="EMBL" id="MBA4452197.1"/>
    </source>
</evidence>
<evidence type="ECO:0000313" key="2">
    <source>
        <dbReference type="Proteomes" id="UP000559653"/>
    </source>
</evidence>
<proteinExistence type="predicted"/>
<comment type="caution">
    <text evidence="1">The sequence shown here is derived from an EMBL/GenBank/DDBJ whole genome shotgun (WGS) entry which is preliminary data.</text>
</comment>